<feature type="compositionally biased region" description="Low complexity" evidence="2">
    <location>
        <begin position="1810"/>
        <end position="1827"/>
    </location>
</feature>
<feature type="compositionally biased region" description="Low complexity" evidence="2">
    <location>
        <begin position="1555"/>
        <end position="1566"/>
    </location>
</feature>
<keyword evidence="5" id="KW-1185">Reference proteome</keyword>
<dbReference type="RefSeq" id="WP_146593987.1">
    <property type="nucleotide sequence ID" value="NZ_SJPT01000002.1"/>
</dbReference>
<keyword evidence="1" id="KW-0175">Coiled coil</keyword>
<feature type="coiled-coil region" evidence="1">
    <location>
        <begin position="1169"/>
        <end position="1259"/>
    </location>
</feature>
<feature type="transmembrane region" description="Helical" evidence="3">
    <location>
        <begin position="67"/>
        <end position="86"/>
    </location>
</feature>
<name>A0A5C6CKE3_9BACT</name>
<evidence type="ECO:0000256" key="1">
    <source>
        <dbReference type="SAM" id="Coils"/>
    </source>
</evidence>
<feature type="compositionally biased region" description="Basic and acidic residues" evidence="2">
    <location>
        <begin position="1441"/>
        <end position="1481"/>
    </location>
</feature>
<feature type="compositionally biased region" description="Polar residues" evidence="2">
    <location>
        <begin position="1389"/>
        <end position="1403"/>
    </location>
</feature>
<keyword evidence="3" id="KW-0472">Membrane</keyword>
<gene>
    <name evidence="4" type="ORF">Pla52o_16540</name>
</gene>
<feature type="region of interest" description="Disordered" evidence="2">
    <location>
        <begin position="1101"/>
        <end position="1131"/>
    </location>
</feature>
<feature type="compositionally biased region" description="Basic and acidic residues" evidence="2">
    <location>
        <begin position="1537"/>
        <end position="1548"/>
    </location>
</feature>
<feature type="transmembrane region" description="Helical" evidence="3">
    <location>
        <begin position="33"/>
        <end position="55"/>
    </location>
</feature>
<feature type="compositionally biased region" description="Low complexity" evidence="2">
    <location>
        <begin position="1837"/>
        <end position="1857"/>
    </location>
</feature>
<dbReference type="Proteomes" id="UP000316304">
    <property type="component" value="Unassembled WGS sequence"/>
</dbReference>
<feature type="compositionally biased region" description="Low complexity" evidence="2">
    <location>
        <begin position="1114"/>
        <end position="1131"/>
    </location>
</feature>
<dbReference type="EMBL" id="SJPT01000002">
    <property type="protein sequence ID" value="TWU25353.1"/>
    <property type="molecule type" value="Genomic_DNA"/>
</dbReference>
<evidence type="ECO:0000256" key="2">
    <source>
        <dbReference type="SAM" id="MobiDB-lite"/>
    </source>
</evidence>
<organism evidence="4 5">
    <name type="scientific">Novipirellula galeiformis</name>
    <dbReference type="NCBI Taxonomy" id="2528004"/>
    <lineage>
        <taxon>Bacteria</taxon>
        <taxon>Pseudomonadati</taxon>
        <taxon>Planctomycetota</taxon>
        <taxon>Planctomycetia</taxon>
        <taxon>Pirellulales</taxon>
        <taxon>Pirellulaceae</taxon>
        <taxon>Novipirellula</taxon>
    </lineage>
</organism>
<feature type="compositionally biased region" description="Basic and acidic residues" evidence="2">
    <location>
        <begin position="1617"/>
        <end position="1629"/>
    </location>
</feature>
<feature type="region of interest" description="Disordered" evidence="2">
    <location>
        <begin position="1689"/>
        <end position="1900"/>
    </location>
</feature>
<feature type="coiled-coil region" evidence="1">
    <location>
        <begin position="828"/>
        <end position="855"/>
    </location>
</feature>
<feature type="region of interest" description="Disordered" evidence="2">
    <location>
        <begin position="1429"/>
        <end position="1629"/>
    </location>
</feature>
<accession>A0A5C6CKE3</accession>
<feature type="compositionally biased region" description="Low complexity" evidence="2">
    <location>
        <begin position="1429"/>
        <end position="1440"/>
    </location>
</feature>
<feature type="compositionally biased region" description="Low complexity" evidence="2">
    <location>
        <begin position="1711"/>
        <end position="1734"/>
    </location>
</feature>
<protein>
    <submittedName>
        <fullName evidence="4">Uncharacterized protein</fullName>
    </submittedName>
</protein>
<reference evidence="4 5" key="1">
    <citation type="submission" date="2019-02" db="EMBL/GenBank/DDBJ databases">
        <title>Deep-cultivation of Planctomycetes and their phenomic and genomic characterization uncovers novel biology.</title>
        <authorList>
            <person name="Wiegand S."/>
            <person name="Jogler M."/>
            <person name="Boedeker C."/>
            <person name="Pinto D."/>
            <person name="Vollmers J."/>
            <person name="Rivas-Marin E."/>
            <person name="Kohn T."/>
            <person name="Peeters S.H."/>
            <person name="Heuer A."/>
            <person name="Rast P."/>
            <person name="Oberbeckmann S."/>
            <person name="Bunk B."/>
            <person name="Jeske O."/>
            <person name="Meyerdierks A."/>
            <person name="Storesund J.E."/>
            <person name="Kallscheuer N."/>
            <person name="Luecker S."/>
            <person name="Lage O.M."/>
            <person name="Pohl T."/>
            <person name="Merkel B.J."/>
            <person name="Hornburger P."/>
            <person name="Mueller R.-W."/>
            <person name="Bruemmer F."/>
            <person name="Labrenz M."/>
            <person name="Spormann A.M."/>
            <person name="Op Den Camp H."/>
            <person name="Overmann J."/>
            <person name="Amann R."/>
            <person name="Jetten M.S.M."/>
            <person name="Mascher T."/>
            <person name="Medema M.H."/>
            <person name="Devos D.P."/>
            <person name="Kaster A.-K."/>
            <person name="Ovreas L."/>
            <person name="Rohde M."/>
            <person name="Galperin M.Y."/>
            <person name="Jogler C."/>
        </authorList>
    </citation>
    <scope>NUCLEOTIDE SEQUENCE [LARGE SCALE GENOMIC DNA]</scope>
    <source>
        <strain evidence="4 5">Pla52o</strain>
    </source>
</reference>
<evidence type="ECO:0000256" key="3">
    <source>
        <dbReference type="SAM" id="Phobius"/>
    </source>
</evidence>
<keyword evidence="3" id="KW-0812">Transmembrane</keyword>
<feature type="compositionally biased region" description="Low complexity" evidence="2">
    <location>
        <begin position="1512"/>
        <end position="1526"/>
    </location>
</feature>
<proteinExistence type="predicted"/>
<evidence type="ECO:0000313" key="4">
    <source>
        <dbReference type="EMBL" id="TWU25353.1"/>
    </source>
</evidence>
<dbReference type="OrthoDB" id="219309at2"/>
<evidence type="ECO:0000313" key="5">
    <source>
        <dbReference type="Proteomes" id="UP000316304"/>
    </source>
</evidence>
<feature type="transmembrane region" description="Helical" evidence="3">
    <location>
        <begin position="159"/>
        <end position="179"/>
    </location>
</feature>
<feature type="region of interest" description="Disordered" evidence="2">
    <location>
        <begin position="1372"/>
        <end position="1403"/>
    </location>
</feature>
<sequence>MSTANRSCTNHLELDPTTAATLQAFARRRRWLIVLRCIAITVVAFIAALIAVAIADYLWLLPDAVRMTLTLAAYLVTATVLWFFGLRHLHHDDPQELARQFETNAPTVRDDLLSAVELANPEFANGSPELQSRLQNSVGRRLQKIDIRGLLPITMIRKWLVSGVVVIVVCVLLMLIPSFQFGRRLARAMLPIASIERASKVQLTIVEPAPPTQYVAEGDAVAVVVAVTVPGPEQLRSSQSDTSGAYSDEVLLQWVVENESFETPMLARTARFVADSDDSTQVTDSGSRPNVFAANLSIKNKPVQYRVLSGDAVTLWHTLTPLPRPRVASFEKRYEFPEYAALEDITETADHGDLTAIAGTMAHLTVRFDQPVHSPVLRYGNKGVSLDLQPLAADEMTFTVALPIQTPGNYQIDAISIESQLDNPFSPQYSITPILDGPPVVRWGEEVKATSLASPLDVLALSASIEDDLPIEQVFLEFVINGSEPSKFEIDIQSAAKTLSPLWNWDLMQRNDAPSQAQALVQNDILQLRVVALDRKGQRGESRVVEVLIVDEGFSQSRQDHLDVLHDIVGDTVGWLSDAQTLIAGLRKFASETESNDLPKATRESLRDSAVTLGEEKDQLLERIKAGLPQSQNPVEATCLERVGLCVIDLQSKIDGAVASFTEASPTPDDAPDDTANRARREQLSQIDKQLGNADTQCSRVDEFARSLLAHHSNVGVLTDAVALLRSVNPIAEEGSSVAIELYKRYVNVAIARMKTIDALIDRHQTLMPEAHRKHLGNWDDFSSLWQIRLGNTIEDPPGKDNLRALMRQYADELRSRVQSNIVDQRLGGQLNRLLRELDDRRQAAEEQLRSANQDGRTANKLSQELESIDDANQAIATTRQWKEKQSAYEFTVADVLSRLGQEEALHRTRPIVDLRYAADITLFRRAVENVTSDGYVDYKEEPIGEVHEKLAAAFALIHAAHEVPLLRTELESLRLAENRLEFYAEARIESPLWIERFVSGLDTATKRLRAAGVPSSIANDLGRCATSDSIRQASERIRQRRWDEKAIVSTSVWLRSALVELDAAIEPLTPLVEEARNVILRYVPTITEQAHQAAEKAAAAEQRIKQRENASPETTETLAEQQQDAEQAASDTLQALADRANNVDLTNAQERALARDADAASAQIADALKRAQQQMDTAASAAAEAARSERLDQTAQALADLKDALQQTAEHFERADERADVTASREQLRAAERELQIAEELQRQFEQAESLANAANQSPQELMRQLERELKRNALMQQELSEIATNAAQSAAATLQQAAQSERQINKSLERSDPKIQEQKKLMQQEMSAIADKIDSVRNSLLNPSERAANLGKQPQLRKEVAQLQKDLETAARTAREPSYGDPLMSDLHQSSKQASQAIESSKQAIEQAEKLAKTAAAEVFSDNKQQLQNLQRQASQLQKESRDRRAQDASRLRGQWDKAENEAKARGREAMQQKREAERLQSNAQKELAKNKDNAGQQQQLARAEERIAMAKSAVDAAAQSEAVAKQRKQQAEANKNEINREKSESLDQANPAAQAAERMTAQAKEQLNHIEQQLKGMAEQSATMEALNASTEATQSAERTQAEITKQTESAAEQLERAARHEERLGKHAAAQALKQAADSVDKNAVASAAEAHQVVEAASTEKAKSAVANQKVAEASARIQAEAERISGVINQTSPLASPDSEPITDSPSATPSGQPSSPASAAPAANSPEARARQLAQTLDELDQGMAENAESSKNAGPSQSGEEQSAEGQASEQGVSSESAQAASDSKSGPGQSPSAGEMSPTVKAAMQQQAQNMAKQRQSQVNAAQQGHKPNPSESMPSSSPNSESVASSNGIADSESIDTKNQDRTGSSWGQLRQRRTDDANEPETSLGAPEYQQQIEAYFQAVARRAAEKASTPER</sequence>
<comment type="caution">
    <text evidence="4">The sequence shown here is derived from an EMBL/GenBank/DDBJ whole genome shotgun (WGS) entry which is preliminary data.</text>
</comment>
<keyword evidence="3" id="KW-1133">Transmembrane helix</keyword>
<feature type="compositionally biased region" description="Polar residues" evidence="2">
    <location>
        <begin position="1583"/>
        <end position="1614"/>
    </location>
</feature>
<feature type="compositionally biased region" description="Low complexity" evidence="2">
    <location>
        <begin position="1762"/>
        <end position="1780"/>
    </location>
</feature>
<feature type="compositionally biased region" description="Polar residues" evidence="2">
    <location>
        <begin position="1781"/>
        <end position="1801"/>
    </location>
</feature>